<accession>A0A137NZG9</accession>
<dbReference type="Pfam" id="PF05742">
    <property type="entry name" value="TANGO2"/>
    <property type="match status" value="1"/>
</dbReference>
<gene>
    <name evidence="1" type="ORF">CONCODRAFT_72392</name>
</gene>
<dbReference type="InterPro" id="IPR008551">
    <property type="entry name" value="TANGO2"/>
</dbReference>
<organism evidence="1 2">
    <name type="scientific">Conidiobolus coronatus (strain ATCC 28846 / CBS 209.66 / NRRL 28638)</name>
    <name type="common">Delacroixia coronata</name>
    <dbReference type="NCBI Taxonomy" id="796925"/>
    <lineage>
        <taxon>Eukaryota</taxon>
        <taxon>Fungi</taxon>
        <taxon>Fungi incertae sedis</taxon>
        <taxon>Zoopagomycota</taxon>
        <taxon>Entomophthoromycotina</taxon>
        <taxon>Entomophthoromycetes</taxon>
        <taxon>Entomophthorales</taxon>
        <taxon>Ancylistaceae</taxon>
        <taxon>Conidiobolus</taxon>
    </lineage>
</organism>
<protein>
    <submittedName>
        <fullName evidence="1">DUF833-domain-containing protein</fullName>
    </submittedName>
</protein>
<proteinExistence type="predicted"/>
<evidence type="ECO:0000313" key="1">
    <source>
        <dbReference type="EMBL" id="KXN68233.1"/>
    </source>
</evidence>
<keyword evidence="2" id="KW-1185">Reference proteome</keyword>
<dbReference type="Proteomes" id="UP000070444">
    <property type="component" value="Unassembled WGS sequence"/>
</dbReference>
<dbReference type="AlphaFoldDB" id="A0A137NZG9"/>
<dbReference type="OMA" id="FAWRPGH"/>
<dbReference type="EMBL" id="KQ964587">
    <property type="protein sequence ID" value="KXN68233.1"/>
    <property type="molecule type" value="Genomic_DNA"/>
</dbReference>
<dbReference type="PANTHER" id="PTHR17985:SF8">
    <property type="entry name" value="TRANSPORT AND GOLGI ORGANIZATION PROTEIN 2 HOMOLOG"/>
    <property type="match status" value="1"/>
</dbReference>
<evidence type="ECO:0000313" key="2">
    <source>
        <dbReference type="Proteomes" id="UP000070444"/>
    </source>
</evidence>
<dbReference type="PANTHER" id="PTHR17985">
    <property type="entry name" value="SER/THR-RICH PROTEIN T10 IN DGCR REGION"/>
    <property type="match status" value="1"/>
</dbReference>
<name>A0A137NZG9_CONC2</name>
<sequence>MCITSWWYPKDHPTIKFVMIFNRDEVLERSTTSAHWWKLETDTDPVLSSTDDRTSKASTLVSNINSDSEEMKQYEYSSTWLGISKEGRISCLNNLWLKPAASPVSSTFEKALSRGYLVTNFLTGQETSEQYLKSILKDADDYSGFALLTGNIKDKAFSYLQNSTGEGYNKIEPINIQDDEFHILSNLGYPSNTTRAKALLPEFKNIAKNNTEWDTIIEKLLQLLGPQKDSLLKADNQLDDVFVTKHDRKGYSYGTETTTIILVNHSNELKFIERNWYKKDTDDYTKTFEWTI</sequence>
<reference evidence="1 2" key="1">
    <citation type="journal article" date="2015" name="Genome Biol. Evol.">
        <title>Phylogenomic analyses indicate that early fungi evolved digesting cell walls of algal ancestors of land plants.</title>
        <authorList>
            <person name="Chang Y."/>
            <person name="Wang S."/>
            <person name="Sekimoto S."/>
            <person name="Aerts A.L."/>
            <person name="Choi C."/>
            <person name="Clum A."/>
            <person name="LaButti K.M."/>
            <person name="Lindquist E.A."/>
            <person name="Yee Ngan C."/>
            <person name="Ohm R.A."/>
            <person name="Salamov A.A."/>
            <person name="Grigoriev I.V."/>
            <person name="Spatafora J.W."/>
            <person name="Berbee M.L."/>
        </authorList>
    </citation>
    <scope>NUCLEOTIDE SEQUENCE [LARGE SCALE GENOMIC DNA]</scope>
    <source>
        <strain evidence="1 2">NRRL 28638</strain>
    </source>
</reference>
<dbReference type="OrthoDB" id="191601at2759"/>